<dbReference type="InterPro" id="IPR029058">
    <property type="entry name" value="AB_hydrolase_fold"/>
</dbReference>
<dbReference type="Pfam" id="PF12146">
    <property type="entry name" value="Hydrolase_4"/>
    <property type="match status" value="1"/>
</dbReference>
<accession>A0A0U3JTH8</accession>
<keyword evidence="4" id="KW-1185">Reference proteome</keyword>
<dbReference type="OrthoDB" id="9809549at2"/>
<evidence type="ECO:0000259" key="2">
    <source>
        <dbReference type="Pfam" id="PF12146"/>
    </source>
</evidence>
<dbReference type="SUPFAM" id="SSF53474">
    <property type="entry name" value="alpha/beta-Hydrolases"/>
    <property type="match status" value="1"/>
</dbReference>
<dbReference type="PANTHER" id="PTHR43265:SF1">
    <property type="entry name" value="ESTERASE ESTD"/>
    <property type="match status" value="1"/>
</dbReference>
<sequence length="496" mass="52626">MIQYLLTSVYLVTLLLLPRPDAAALPAAPAPLNGQWKGPLKLLGGQITVIITIVPLTNGTYYGALDAPQQRISRMPVAVELHGTDLKLRIEQAGSSFVGKVLNGGAKFSGTWTQAGVKTAMVLLRAPSAKAVAAAPFRPTPPYRVSEVVFPNPISRQNLGGTLTVPAGEGPFPAVVLVSDLGPQGREVEVSGYRMFGQLADYLSRHGIAVLRYDDRGVGKSGGTYANATTADLVTDAQAALNFLRTRPLVAPQRVGLLGHGEGANVALLAAAVPGRAPAFVVSLAGYGQPGYSVLLRQQNEIMRLTGANAAEVQAAQDIYYRTVSTIRQTPDNAAASAKVAAMLSGANTGINPAMARARAAQLTSPWSRYFFDFSPLTQLSKVQCPVLLLNGTADLQVSAKRNMTPLRRGLHASHRPVSAYRLDGVNHLFQPAPAQWPLVNGVQQATFSPVALKKINDWVAVKSKQPTAAPVRAPQKLPFPAPRITKTGSVPRLRG</sequence>
<dbReference type="KEGG" id="hyg:AUC43_02035"/>
<dbReference type="InterPro" id="IPR053145">
    <property type="entry name" value="AB_hydrolase_Est10"/>
</dbReference>
<dbReference type="RefSeq" id="WP_068189182.1">
    <property type="nucleotide sequence ID" value="NZ_CP013909.1"/>
</dbReference>
<evidence type="ECO:0000313" key="3">
    <source>
        <dbReference type="EMBL" id="ALW83983.1"/>
    </source>
</evidence>
<dbReference type="EMBL" id="CP013909">
    <property type="protein sequence ID" value="ALW83983.1"/>
    <property type="molecule type" value="Genomic_DNA"/>
</dbReference>
<reference evidence="3 4" key="1">
    <citation type="submission" date="2015-12" db="EMBL/GenBank/DDBJ databases">
        <authorList>
            <person name="Shamseldin A."/>
            <person name="Moawad H."/>
            <person name="Abd El-Rahim W.M."/>
            <person name="Sadowsky M.J."/>
        </authorList>
    </citation>
    <scope>NUCLEOTIDE SEQUENCE [LARGE SCALE GENOMIC DNA]</scope>
    <source>
        <strain evidence="3 4">DG5B</strain>
    </source>
</reference>
<dbReference type="GO" id="GO:0052689">
    <property type="term" value="F:carboxylic ester hydrolase activity"/>
    <property type="evidence" value="ECO:0007669"/>
    <property type="project" value="TreeGrafter"/>
</dbReference>
<organism evidence="3 4">
    <name type="scientific">Hymenobacter sedentarius</name>
    <dbReference type="NCBI Taxonomy" id="1411621"/>
    <lineage>
        <taxon>Bacteria</taxon>
        <taxon>Pseudomonadati</taxon>
        <taxon>Bacteroidota</taxon>
        <taxon>Cytophagia</taxon>
        <taxon>Cytophagales</taxon>
        <taxon>Hymenobacteraceae</taxon>
        <taxon>Hymenobacter</taxon>
    </lineage>
</organism>
<feature type="domain" description="Serine aminopeptidase S33" evidence="2">
    <location>
        <begin position="194"/>
        <end position="286"/>
    </location>
</feature>
<evidence type="ECO:0000256" key="1">
    <source>
        <dbReference type="SAM" id="MobiDB-lite"/>
    </source>
</evidence>
<dbReference type="PANTHER" id="PTHR43265">
    <property type="entry name" value="ESTERASE ESTD"/>
    <property type="match status" value="1"/>
</dbReference>
<dbReference type="AlphaFoldDB" id="A0A0U3JTH8"/>
<dbReference type="Proteomes" id="UP000059542">
    <property type="component" value="Chromosome"/>
</dbReference>
<dbReference type="Gene3D" id="3.40.50.1820">
    <property type="entry name" value="alpha/beta hydrolase"/>
    <property type="match status" value="1"/>
</dbReference>
<evidence type="ECO:0000313" key="4">
    <source>
        <dbReference type="Proteomes" id="UP000059542"/>
    </source>
</evidence>
<feature type="region of interest" description="Disordered" evidence="1">
    <location>
        <begin position="467"/>
        <end position="496"/>
    </location>
</feature>
<dbReference type="InterPro" id="IPR022742">
    <property type="entry name" value="Hydrolase_4"/>
</dbReference>
<gene>
    <name evidence="3" type="ORF">AUC43_02035</name>
</gene>
<proteinExistence type="predicted"/>
<name>A0A0U3JTH8_9BACT</name>
<protein>
    <recommendedName>
        <fullName evidence="2">Serine aminopeptidase S33 domain-containing protein</fullName>
    </recommendedName>
</protein>